<dbReference type="AlphaFoldDB" id="A0A0F9AI15"/>
<name>A0A0F9AI15_9ZZZZ</name>
<organism evidence="2">
    <name type="scientific">marine sediment metagenome</name>
    <dbReference type="NCBI Taxonomy" id="412755"/>
    <lineage>
        <taxon>unclassified sequences</taxon>
        <taxon>metagenomes</taxon>
        <taxon>ecological metagenomes</taxon>
    </lineage>
</organism>
<gene>
    <name evidence="2" type="ORF">LCGC14_2909970</name>
</gene>
<sequence>MDKKEWHEKYMNRLMNRGLITEKEAQDTLMAALEDHDYDDDPESAANTEMSYWGSD</sequence>
<dbReference type="EMBL" id="LAZR01057553">
    <property type="protein sequence ID" value="KKK71831.1"/>
    <property type="molecule type" value="Genomic_DNA"/>
</dbReference>
<reference evidence="2" key="1">
    <citation type="journal article" date="2015" name="Nature">
        <title>Complex archaea that bridge the gap between prokaryotes and eukaryotes.</title>
        <authorList>
            <person name="Spang A."/>
            <person name="Saw J.H."/>
            <person name="Jorgensen S.L."/>
            <person name="Zaremba-Niedzwiedzka K."/>
            <person name="Martijn J."/>
            <person name="Lind A.E."/>
            <person name="van Eijk R."/>
            <person name="Schleper C."/>
            <person name="Guy L."/>
            <person name="Ettema T.J."/>
        </authorList>
    </citation>
    <scope>NUCLEOTIDE SEQUENCE</scope>
</reference>
<evidence type="ECO:0000256" key="1">
    <source>
        <dbReference type="SAM" id="MobiDB-lite"/>
    </source>
</evidence>
<comment type="caution">
    <text evidence="2">The sequence shown here is derived from an EMBL/GenBank/DDBJ whole genome shotgun (WGS) entry which is preliminary data.</text>
</comment>
<accession>A0A0F9AI15</accession>
<evidence type="ECO:0000313" key="2">
    <source>
        <dbReference type="EMBL" id="KKK71831.1"/>
    </source>
</evidence>
<protein>
    <submittedName>
        <fullName evidence="2">Uncharacterized protein</fullName>
    </submittedName>
</protein>
<proteinExistence type="predicted"/>
<feature type="region of interest" description="Disordered" evidence="1">
    <location>
        <begin position="33"/>
        <end position="56"/>
    </location>
</feature>